<evidence type="ECO:0000259" key="14">
    <source>
        <dbReference type="Pfam" id="PF02687"/>
    </source>
</evidence>
<dbReference type="OrthoDB" id="9813411at2"/>
<dbReference type="RefSeq" id="WP_086433470.1">
    <property type="nucleotide sequence ID" value="NZ_FXWH01000001.1"/>
</dbReference>
<gene>
    <name evidence="16" type="ORF">SAMN06297229_0279</name>
</gene>
<evidence type="ECO:0000313" key="17">
    <source>
        <dbReference type="Proteomes" id="UP000194450"/>
    </source>
</evidence>
<dbReference type="InterPro" id="IPR040690">
    <property type="entry name" value="FtsX_ECD"/>
</dbReference>
<evidence type="ECO:0000256" key="2">
    <source>
        <dbReference type="ARBA" id="ARBA00007379"/>
    </source>
</evidence>
<proteinExistence type="inferred from homology"/>
<dbReference type="AlphaFoldDB" id="A0A1Y6EEC5"/>
<organism evidence="16 17">
    <name type="scientific">Pseudidiomarina planktonica</name>
    <dbReference type="NCBI Taxonomy" id="1323738"/>
    <lineage>
        <taxon>Bacteria</taxon>
        <taxon>Pseudomonadati</taxon>
        <taxon>Pseudomonadota</taxon>
        <taxon>Gammaproteobacteria</taxon>
        <taxon>Alteromonadales</taxon>
        <taxon>Idiomarinaceae</taxon>
        <taxon>Pseudidiomarina</taxon>
    </lineage>
</organism>
<comment type="function">
    <text evidence="12">Part of the ABC transporter FtsEX involved in cellular division.</text>
</comment>
<evidence type="ECO:0000256" key="3">
    <source>
        <dbReference type="ARBA" id="ARBA00011160"/>
    </source>
</evidence>
<evidence type="ECO:0000256" key="1">
    <source>
        <dbReference type="ARBA" id="ARBA00004429"/>
    </source>
</evidence>
<accession>A0A1Y6EEC5</accession>
<comment type="similarity">
    <text evidence="2 12">Belongs to the ABC-4 integral membrane protein family. FtsX subfamily.</text>
</comment>
<keyword evidence="7 12" id="KW-0132">Cell division</keyword>
<evidence type="ECO:0000256" key="4">
    <source>
        <dbReference type="ARBA" id="ARBA00021907"/>
    </source>
</evidence>
<evidence type="ECO:0000256" key="11">
    <source>
        <dbReference type="ARBA" id="ARBA00023306"/>
    </source>
</evidence>
<sequence length="332" mass="37012">MSLLFRNRSTSKGNPQGARKVKISGFRRFVMFFVHNAQQAVGSLGELARYPFASMMTMAVLGLSLTLPATLYVVVKNTQTVGAQWQEASELTLFLQKGLNEREVETFTRRVGLDKEVASVKLIPKAEALEEFKEYSGFGEALDYLNNNPLPDVLLVTPAESMRSAAAAQSLLQRFEREREVDFGKLDVQWLNRLQSLLDLVRDSFGALAFLLCVSVVLIVGNTIRLNILSKRDEIVVMKLVGATDGYIQRPFLYTGLWYGIVGGVIAWLATFILLWWIDGAVMRITELYEGQFELAGLTGIEMLILWAVAIALGLIGSYLAVRKHVSAIEPR</sequence>
<evidence type="ECO:0000256" key="5">
    <source>
        <dbReference type="ARBA" id="ARBA00022475"/>
    </source>
</evidence>
<keyword evidence="17" id="KW-1185">Reference proteome</keyword>
<dbReference type="NCBIfam" id="TIGR00439">
    <property type="entry name" value="FtsX_Gneg"/>
    <property type="match status" value="1"/>
</dbReference>
<dbReference type="EMBL" id="FXWH01000001">
    <property type="protein sequence ID" value="SMQ59531.1"/>
    <property type="molecule type" value="Genomic_DNA"/>
</dbReference>
<dbReference type="Gene3D" id="3.30.70.3040">
    <property type="match status" value="1"/>
</dbReference>
<evidence type="ECO:0000256" key="13">
    <source>
        <dbReference type="SAM" id="Phobius"/>
    </source>
</evidence>
<dbReference type="GO" id="GO:0032153">
    <property type="term" value="C:cell division site"/>
    <property type="evidence" value="ECO:0007669"/>
    <property type="project" value="TreeGrafter"/>
</dbReference>
<keyword evidence="6 12" id="KW-0997">Cell inner membrane</keyword>
<keyword evidence="8 13" id="KW-0812">Transmembrane</keyword>
<feature type="domain" description="ABC3 transporter permease C-terminal" evidence="14">
    <location>
        <begin position="208"/>
        <end position="324"/>
    </location>
</feature>
<feature type="transmembrane region" description="Helical" evidence="13">
    <location>
        <begin position="257"/>
        <end position="278"/>
    </location>
</feature>
<dbReference type="InterPro" id="IPR003838">
    <property type="entry name" value="ABC3_permease_C"/>
</dbReference>
<dbReference type="GO" id="GO:0051301">
    <property type="term" value="P:cell division"/>
    <property type="evidence" value="ECO:0007669"/>
    <property type="project" value="UniProtKB-KW"/>
</dbReference>
<dbReference type="PANTHER" id="PTHR47755:SF1">
    <property type="entry name" value="CELL DIVISION PROTEIN FTSX"/>
    <property type="match status" value="1"/>
</dbReference>
<dbReference type="InterPro" id="IPR047590">
    <property type="entry name" value="FtsX_proteobact-type"/>
</dbReference>
<dbReference type="GO" id="GO:0005886">
    <property type="term" value="C:plasma membrane"/>
    <property type="evidence" value="ECO:0007669"/>
    <property type="project" value="UniProtKB-SubCell"/>
</dbReference>
<dbReference type="PIRSF" id="PIRSF003097">
    <property type="entry name" value="FtsX"/>
    <property type="match status" value="1"/>
</dbReference>
<feature type="transmembrane region" description="Helical" evidence="13">
    <location>
        <begin position="205"/>
        <end position="224"/>
    </location>
</feature>
<feature type="transmembrane region" description="Helical" evidence="13">
    <location>
        <begin position="298"/>
        <end position="322"/>
    </location>
</feature>
<dbReference type="Pfam" id="PF02687">
    <property type="entry name" value="FtsX"/>
    <property type="match status" value="1"/>
</dbReference>
<keyword evidence="5 12" id="KW-1003">Cell membrane</keyword>
<evidence type="ECO:0000259" key="15">
    <source>
        <dbReference type="Pfam" id="PF18075"/>
    </source>
</evidence>
<dbReference type="InterPro" id="IPR004513">
    <property type="entry name" value="FtsX"/>
</dbReference>
<comment type="subunit">
    <text evidence="3">Forms a membrane-associated complex with FtsE.</text>
</comment>
<comment type="subcellular location">
    <subcellularLocation>
        <location evidence="1">Cell inner membrane</location>
        <topology evidence="1">Multi-pass membrane protein</topology>
    </subcellularLocation>
</comment>
<evidence type="ECO:0000313" key="16">
    <source>
        <dbReference type="EMBL" id="SMQ59531.1"/>
    </source>
</evidence>
<name>A0A1Y6EEC5_9GAMM</name>
<reference evidence="17" key="1">
    <citation type="submission" date="2017-04" db="EMBL/GenBank/DDBJ databases">
        <authorList>
            <person name="Varghese N."/>
            <person name="Submissions S."/>
        </authorList>
    </citation>
    <scope>NUCLEOTIDE SEQUENCE [LARGE SCALE GENOMIC DNA]</scope>
</reference>
<protein>
    <recommendedName>
        <fullName evidence="4 12">Cell division protein FtsX</fullName>
    </recommendedName>
</protein>
<evidence type="ECO:0000256" key="6">
    <source>
        <dbReference type="ARBA" id="ARBA00022519"/>
    </source>
</evidence>
<evidence type="ECO:0000256" key="7">
    <source>
        <dbReference type="ARBA" id="ARBA00022618"/>
    </source>
</evidence>
<dbReference type="Proteomes" id="UP000194450">
    <property type="component" value="Unassembled WGS sequence"/>
</dbReference>
<keyword evidence="9 13" id="KW-1133">Transmembrane helix</keyword>
<evidence type="ECO:0000256" key="8">
    <source>
        <dbReference type="ARBA" id="ARBA00022692"/>
    </source>
</evidence>
<evidence type="ECO:0000256" key="10">
    <source>
        <dbReference type="ARBA" id="ARBA00023136"/>
    </source>
</evidence>
<evidence type="ECO:0000256" key="12">
    <source>
        <dbReference type="PIRNR" id="PIRNR003097"/>
    </source>
</evidence>
<keyword evidence="11 12" id="KW-0131">Cell cycle</keyword>
<feature type="domain" description="FtsX extracellular" evidence="15">
    <location>
        <begin position="90"/>
        <end position="171"/>
    </location>
</feature>
<dbReference type="PANTHER" id="PTHR47755">
    <property type="entry name" value="CELL DIVISION PROTEIN FTSX"/>
    <property type="match status" value="1"/>
</dbReference>
<evidence type="ECO:0000256" key="9">
    <source>
        <dbReference type="ARBA" id="ARBA00022989"/>
    </source>
</evidence>
<keyword evidence="10 12" id="KW-0472">Membrane</keyword>
<dbReference type="Pfam" id="PF18075">
    <property type="entry name" value="FtsX_ECD"/>
    <property type="match status" value="1"/>
</dbReference>